<name>A0A0C3E9M6_9AGAM</name>
<dbReference type="Proteomes" id="UP000053989">
    <property type="component" value="Unassembled WGS sequence"/>
</dbReference>
<protein>
    <recommendedName>
        <fullName evidence="2">DUF6534 domain-containing protein</fullName>
    </recommendedName>
</protein>
<evidence type="ECO:0000313" key="3">
    <source>
        <dbReference type="EMBL" id="KIM64661.1"/>
    </source>
</evidence>
<feature type="domain" description="DUF6534" evidence="2">
    <location>
        <begin position="7"/>
        <end position="89"/>
    </location>
</feature>
<organism evidence="3 4">
    <name type="scientific">Scleroderma citrinum Foug A</name>
    <dbReference type="NCBI Taxonomy" id="1036808"/>
    <lineage>
        <taxon>Eukaryota</taxon>
        <taxon>Fungi</taxon>
        <taxon>Dikarya</taxon>
        <taxon>Basidiomycota</taxon>
        <taxon>Agaricomycotina</taxon>
        <taxon>Agaricomycetes</taxon>
        <taxon>Agaricomycetidae</taxon>
        <taxon>Boletales</taxon>
        <taxon>Sclerodermatineae</taxon>
        <taxon>Sclerodermataceae</taxon>
        <taxon>Scleroderma</taxon>
    </lineage>
</organism>
<dbReference type="InParanoid" id="A0A0C3E9M6"/>
<keyword evidence="1" id="KW-0812">Transmembrane</keyword>
<accession>A0A0C3E9M6</accession>
<dbReference type="EMBL" id="KN822027">
    <property type="protein sequence ID" value="KIM64661.1"/>
    <property type="molecule type" value="Genomic_DNA"/>
</dbReference>
<keyword evidence="4" id="KW-1185">Reference proteome</keyword>
<feature type="transmembrane region" description="Helical" evidence="1">
    <location>
        <begin position="34"/>
        <end position="59"/>
    </location>
</feature>
<dbReference type="InterPro" id="IPR045339">
    <property type="entry name" value="DUF6534"/>
</dbReference>
<proteinExistence type="predicted"/>
<reference evidence="3 4" key="1">
    <citation type="submission" date="2014-04" db="EMBL/GenBank/DDBJ databases">
        <authorList>
            <consortium name="DOE Joint Genome Institute"/>
            <person name="Kuo A."/>
            <person name="Kohler A."/>
            <person name="Nagy L.G."/>
            <person name="Floudas D."/>
            <person name="Copeland A."/>
            <person name="Barry K.W."/>
            <person name="Cichocki N."/>
            <person name="Veneault-Fourrey C."/>
            <person name="LaButti K."/>
            <person name="Lindquist E.A."/>
            <person name="Lipzen A."/>
            <person name="Lundell T."/>
            <person name="Morin E."/>
            <person name="Murat C."/>
            <person name="Sun H."/>
            <person name="Tunlid A."/>
            <person name="Henrissat B."/>
            <person name="Grigoriev I.V."/>
            <person name="Hibbett D.S."/>
            <person name="Martin F."/>
            <person name="Nordberg H.P."/>
            <person name="Cantor M.N."/>
            <person name="Hua S.X."/>
        </authorList>
    </citation>
    <scope>NUCLEOTIDE SEQUENCE [LARGE SCALE GENOMIC DNA]</scope>
    <source>
        <strain evidence="3 4">Foug A</strain>
    </source>
</reference>
<feature type="transmembrane region" description="Helical" evidence="1">
    <location>
        <begin position="65"/>
        <end position="84"/>
    </location>
</feature>
<reference evidence="4" key="2">
    <citation type="submission" date="2015-01" db="EMBL/GenBank/DDBJ databases">
        <title>Evolutionary Origins and Diversification of the Mycorrhizal Mutualists.</title>
        <authorList>
            <consortium name="DOE Joint Genome Institute"/>
            <consortium name="Mycorrhizal Genomics Consortium"/>
            <person name="Kohler A."/>
            <person name="Kuo A."/>
            <person name="Nagy L.G."/>
            <person name="Floudas D."/>
            <person name="Copeland A."/>
            <person name="Barry K.W."/>
            <person name="Cichocki N."/>
            <person name="Veneault-Fourrey C."/>
            <person name="LaButti K."/>
            <person name="Lindquist E.A."/>
            <person name="Lipzen A."/>
            <person name="Lundell T."/>
            <person name="Morin E."/>
            <person name="Murat C."/>
            <person name="Riley R."/>
            <person name="Ohm R."/>
            <person name="Sun H."/>
            <person name="Tunlid A."/>
            <person name="Henrissat B."/>
            <person name="Grigoriev I.V."/>
            <person name="Hibbett D.S."/>
            <person name="Martin F."/>
        </authorList>
    </citation>
    <scope>NUCLEOTIDE SEQUENCE [LARGE SCALE GENOMIC DNA]</scope>
    <source>
        <strain evidence="4">Foug A</strain>
    </source>
</reference>
<dbReference type="HOGENOM" id="CLU_2074519_0_0_1"/>
<dbReference type="OrthoDB" id="3270417at2759"/>
<keyword evidence="1" id="KW-0472">Membrane</keyword>
<dbReference type="Pfam" id="PF20152">
    <property type="entry name" value="DUF6534"/>
    <property type="match status" value="1"/>
</dbReference>
<evidence type="ECO:0000256" key="1">
    <source>
        <dbReference type="SAM" id="Phobius"/>
    </source>
</evidence>
<evidence type="ECO:0000259" key="2">
    <source>
        <dbReference type="Pfam" id="PF20152"/>
    </source>
</evidence>
<evidence type="ECO:0000313" key="4">
    <source>
        <dbReference type="Proteomes" id="UP000053989"/>
    </source>
</evidence>
<keyword evidence="1" id="KW-1133">Transmembrane helix</keyword>
<dbReference type="STRING" id="1036808.A0A0C3E9M6"/>
<sequence>MGLGILEDALLALILAYYLYSKRTQGSAQLITRLLAYVVGTGALTSTIETLQLICLLVSPNSMLYIPFALVQVKIYANSALLSLNLRQYQRKSRPEGISLGDANITSDNSKTLINSAC</sequence>
<gene>
    <name evidence="3" type="ORF">SCLCIDRAFT_1213174</name>
</gene>
<feature type="transmembrane region" description="Helical" evidence="1">
    <location>
        <begin position="6"/>
        <end position="22"/>
    </location>
</feature>
<dbReference type="AlphaFoldDB" id="A0A0C3E9M6"/>